<dbReference type="AlphaFoldDB" id="A0A4S1CKG7"/>
<evidence type="ECO:0000256" key="1">
    <source>
        <dbReference type="ARBA" id="ARBA00010742"/>
    </source>
</evidence>
<dbReference type="PROSITE" id="PS51257">
    <property type="entry name" value="PROKAR_LIPOPROTEIN"/>
    <property type="match status" value="1"/>
</dbReference>
<keyword evidence="5" id="KW-1185">Reference proteome</keyword>
<dbReference type="CDD" id="cd01008">
    <property type="entry name" value="PBP2_NrtA_SsuA_CpmA_like"/>
    <property type="match status" value="1"/>
</dbReference>
<comment type="caution">
    <text evidence="4">The sequence shown here is derived from an EMBL/GenBank/DDBJ whole genome shotgun (WGS) entry which is preliminary data.</text>
</comment>
<feature type="signal peptide" evidence="2">
    <location>
        <begin position="1"/>
        <end position="19"/>
    </location>
</feature>
<name>A0A4S1CKG7_9BACT</name>
<dbReference type="SUPFAM" id="SSF53850">
    <property type="entry name" value="Periplasmic binding protein-like II"/>
    <property type="match status" value="1"/>
</dbReference>
<keyword evidence="2" id="KW-0732">Signal</keyword>
<dbReference type="Proteomes" id="UP000306416">
    <property type="component" value="Unassembled WGS sequence"/>
</dbReference>
<accession>A0A4S1CKG7</accession>
<feature type="domain" description="Solute-binding protein family 3/N-terminal" evidence="3">
    <location>
        <begin position="43"/>
        <end position="257"/>
    </location>
</feature>
<dbReference type="InterPro" id="IPR015168">
    <property type="entry name" value="SsuA/THI5"/>
</dbReference>
<evidence type="ECO:0000259" key="3">
    <source>
        <dbReference type="SMART" id="SM00062"/>
    </source>
</evidence>
<proteinExistence type="inferred from homology"/>
<gene>
    <name evidence="4" type="ORF">E4633_01630</name>
</gene>
<feature type="chain" id="PRO_5020401044" evidence="2">
    <location>
        <begin position="20"/>
        <end position="331"/>
    </location>
</feature>
<comment type="similarity">
    <text evidence="1">Belongs to the bacterial solute-binding protein SsuA/TauA family.</text>
</comment>
<dbReference type="RefSeq" id="WP_135868531.1">
    <property type="nucleotide sequence ID" value="NZ_SRSC01000001.1"/>
</dbReference>
<evidence type="ECO:0000313" key="4">
    <source>
        <dbReference type="EMBL" id="TGU74195.1"/>
    </source>
</evidence>
<dbReference type="InterPro" id="IPR001638">
    <property type="entry name" value="Solute-binding_3/MltF_N"/>
</dbReference>
<dbReference type="SMART" id="SM00062">
    <property type="entry name" value="PBPb"/>
    <property type="match status" value="1"/>
</dbReference>
<evidence type="ECO:0000313" key="5">
    <source>
        <dbReference type="Proteomes" id="UP000306416"/>
    </source>
</evidence>
<sequence length="331" mass="35928">MLRVALILTLCLLVLGCNGQRPLEAGPPIPLRLAYVSLHDCSLVQVAVAKGFFKEAGLDVQVQPCGYGKAALQAVLDGKADLATTAETPLLFAILGGQKLSVIGSIYTSNKKNGIVARRKSGISAPGDLRNKRIGFTQGTTTHIFLSSFLTANHLTMDDVTPVDLAPEQMQEALLSGKVDAISTWNPTGKIIAERMGAEGVELSDPHIYTETFVIAGHASYVNGNQEAMRRMLRALLRAEEFAARHPQEAQAIVFADFKLPPALVAELWEEGSCTVTLDHALLLALEEETRWAAKHRLARNVQMPNFLEVIDPRPLLSVKPEAVDPQVLRP</sequence>
<organism evidence="4 5">
    <name type="scientific">Geomonas terrae</name>
    <dbReference type="NCBI Taxonomy" id="2562681"/>
    <lineage>
        <taxon>Bacteria</taxon>
        <taxon>Pseudomonadati</taxon>
        <taxon>Thermodesulfobacteriota</taxon>
        <taxon>Desulfuromonadia</taxon>
        <taxon>Geobacterales</taxon>
        <taxon>Geobacteraceae</taxon>
        <taxon>Geomonas</taxon>
    </lineage>
</organism>
<reference evidence="4 5" key="1">
    <citation type="submission" date="2019-04" db="EMBL/GenBank/DDBJ databases">
        <title>Geobacter oryzae sp. nov., ferric-reducing bacteria isolated from paddy soil.</title>
        <authorList>
            <person name="Xu Z."/>
            <person name="Masuda Y."/>
            <person name="Itoh H."/>
            <person name="Senoo K."/>
        </authorList>
    </citation>
    <scope>NUCLEOTIDE SEQUENCE [LARGE SCALE GENOMIC DNA]</scope>
    <source>
        <strain evidence="4 5">Red111</strain>
    </source>
</reference>
<dbReference type="Pfam" id="PF09084">
    <property type="entry name" value="NMT1"/>
    <property type="match status" value="1"/>
</dbReference>
<dbReference type="Gene3D" id="3.40.190.10">
    <property type="entry name" value="Periplasmic binding protein-like II"/>
    <property type="match status" value="2"/>
</dbReference>
<dbReference type="PANTHER" id="PTHR30024">
    <property type="entry name" value="ALIPHATIC SULFONATES-BINDING PROTEIN-RELATED"/>
    <property type="match status" value="1"/>
</dbReference>
<protein>
    <submittedName>
        <fullName evidence="4">Transporter substrate-binding domain-containing protein</fullName>
    </submittedName>
</protein>
<evidence type="ECO:0000256" key="2">
    <source>
        <dbReference type="SAM" id="SignalP"/>
    </source>
</evidence>
<dbReference type="EMBL" id="SRSC01000001">
    <property type="protein sequence ID" value="TGU74195.1"/>
    <property type="molecule type" value="Genomic_DNA"/>
</dbReference>